<dbReference type="InterPro" id="IPR036249">
    <property type="entry name" value="Thioredoxin-like_sf"/>
</dbReference>
<dbReference type="SUPFAM" id="SSF52833">
    <property type="entry name" value="Thioredoxin-like"/>
    <property type="match status" value="1"/>
</dbReference>
<feature type="domain" description="Thioredoxin" evidence="7">
    <location>
        <begin position="5"/>
        <end position="104"/>
    </location>
</feature>
<proteinExistence type="inferred from homology"/>
<dbReference type="RefSeq" id="WP_220561056.1">
    <property type="nucleotide sequence ID" value="NZ_CP074133.1"/>
</dbReference>
<keyword evidence="4" id="KW-1015">Disulfide bond</keyword>
<evidence type="ECO:0000256" key="3">
    <source>
        <dbReference type="ARBA" id="ARBA00022982"/>
    </source>
</evidence>
<organism evidence="8 9">
    <name type="scientific">Nocardiopsis changdeensis</name>
    <dbReference type="NCBI Taxonomy" id="2831969"/>
    <lineage>
        <taxon>Bacteria</taxon>
        <taxon>Bacillati</taxon>
        <taxon>Actinomycetota</taxon>
        <taxon>Actinomycetes</taxon>
        <taxon>Streptosporangiales</taxon>
        <taxon>Nocardiopsidaceae</taxon>
        <taxon>Nocardiopsis</taxon>
    </lineage>
</organism>
<keyword evidence="5" id="KW-0676">Redox-active center</keyword>
<evidence type="ECO:0000256" key="2">
    <source>
        <dbReference type="ARBA" id="ARBA00022448"/>
    </source>
</evidence>
<comment type="similarity">
    <text evidence="1 6">Belongs to the thioredoxin family.</text>
</comment>
<keyword evidence="3" id="KW-0249">Electron transport</keyword>
<dbReference type="Gene3D" id="3.40.30.10">
    <property type="entry name" value="Glutaredoxin"/>
    <property type="match status" value="1"/>
</dbReference>
<sequence>MADTVLDVTDTDFEAKVVKAQGPVLAVFRAEWSGVCRTLDPVLGEVAHEFADRVTVARADVDQSSQTASEYGITATPTLHVFKDGQIFATWIGPASKGKVVELVTPHL</sequence>
<accession>A0ABX8BUW3</accession>
<evidence type="ECO:0000256" key="5">
    <source>
        <dbReference type="ARBA" id="ARBA00023284"/>
    </source>
</evidence>
<dbReference type="PANTHER" id="PTHR45663:SF11">
    <property type="entry name" value="GEO12009P1"/>
    <property type="match status" value="1"/>
</dbReference>
<evidence type="ECO:0000256" key="6">
    <source>
        <dbReference type="PIRNR" id="PIRNR000077"/>
    </source>
</evidence>
<dbReference type="EMBL" id="CP074133">
    <property type="protein sequence ID" value="QUX25495.1"/>
    <property type="molecule type" value="Genomic_DNA"/>
</dbReference>
<protein>
    <recommendedName>
        <fullName evidence="6">Thioredoxin</fullName>
    </recommendedName>
</protein>
<evidence type="ECO:0000259" key="7">
    <source>
        <dbReference type="Pfam" id="PF00085"/>
    </source>
</evidence>
<evidence type="ECO:0000256" key="4">
    <source>
        <dbReference type="ARBA" id="ARBA00023157"/>
    </source>
</evidence>
<keyword evidence="9" id="KW-1185">Reference proteome</keyword>
<dbReference type="PIRSF" id="PIRSF000077">
    <property type="entry name" value="Thioredoxin"/>
    <property type="match status" value="1"/>
</dbReference>
<evidence type="ECO:0000313" key="8">
    <source>
        <dbReference type="EMBL" id="QUX25495.1"/>
    </source>
</evidence>
<evidence type="ECO:0000313" key="9">
    <source>
        <dbReference type="Proteomes" id="UP000676079"/>
    </source>
</evidence>
<dbReference type="Proteomes" id="UP000676079">
    <property type="component" value="Chromosome"/>
</dbReference>
<gene>
    <name evidence="8" type="ORF">KGD84_15375</name>
</gene>
<dbReference type="InterPro" id="IPR013766">
    <property type="entry name" value="Thioredoxin_domain"/>
</dbReference>
<evidence type="ECO:0000256" key="1">
    <source>
        <dbReference type="ARBA" id="ARBA00008987"/>
    </source>
</evidence>
<dbReference type="Pfam" id="PF00085">
    <property type="entry name" value="Thioredoxin"/>
    <property type="match status" value="1"/>
</dbReference>
<dbReference type="InterPro" id="IPR005746">
    <property type="entry name" value="Thioredoxin"/>
</dbReference>
<reference evidence="8 9" key="1">
    <citation type="submission" date="2021-05" db="EMBL/GenBank/DDBJ databases">
        <title>Direct Submission.</title>
        <authorList>
            <person name="Li K."/>
            <person name="Gao J."/>
        </authorList>
    </citation>
    <scope>NUCLEOTIDE SEQUENCE [LARGE SCALE GENOMIC DNA]</scope>
    <source>
        <strain evidence="8 9">Mg02</strain>
    </source>
</reference>
<dbReference type="CDD" id="cd02947">
    <property type="entry name" value="TRX_family"/>
    <property type="match status" value="1"/>
</dbReference>
<dbReference type="PANTHER" id="PTHR45663">
    <property type="entry name" value="GEO12009P1"/>
    <property type="match status" value="1"/>
</dbReference>
<name>A0ABX8BUW3_9ACTN</name>
<keyword evidence="2" id="KW-0813">Transport</keyword>